<feature type="non-terminal residue" evidence="1">
    <location>
        <position position="1"/>
    </location>
</feature>
<accession>X1H9T2</accession>
<dbReference type="AlphaFoldDB" id="X1H9T2"/>
<gene>
    <name evidence="1" type="ORF">S03H2_24828</name>
</gene>
<organism evidence="1">
    <name type="scientific">marine sediment metagenome</name>
    <dbReference type="NCBI Taxonomy" id="412755"/>
    <lineage>
        <taxon>unclassified sequences</taxon>
        <taxon>metagenomes</taxon>
        <taxon>ecological metagenomes</taxon>
    </lineage>
</organism>
<sequence>NDIQPHLPNIAEIEKRNEISQKLKELINKVTELIKLVPVEERFMSELKKWLPNFILFSSFDDVFPTAISLDKAPNHNVIKDLGIISNLDINTITSGSVTTKVKHKEQLNLQIKEEYKKFWKQDDTNLHIIHLLLLLYLLTISD</sequence>
<name>X1H9T2_9ZZZZ</name>
<dbReference type="EMBL" id="BARU01013892">
    <property type="protein sequence ID" value="GAH42068.1"/>
    <property type="molecule type" value="Genomic_DNA"/>
</dbReference>
<evidence type="ECO:0000313" key="1">
    <source>
        <dbReference type="EMBL" id="GAH42068.1"/>
    </source>
</evidence>
<protein>
    <submittedName>
        <fullName evidence="1">Uncharacterized protein</fullName>
    </submittedName>
</protein>
<reference evidence="1" key="1">
    <citation type="journal article" date="2014" name="Front. Microbiol.">
        <title>High frequency of phylogenetically diverse reductive dehalogenase-homologous genes in deep subseafloor sedimentary metagenomes.</title>
        <authorList>
            <person name="Kawai M."/>
            <person name="Futagami T."/>
            <person name="Toyoda A."/>
            <person name="Takaki Y."/>
            <person name="Nishi S."/>
            <person name="Hori S."/>
            <person name="Arai W."/>
            <person name="Tsubouchi T."/>
            <person name="Morono Y."/>
            <person name="Uchiyama I."/>
            <person name="Ito T."/>
            <person name="Fujiyama A."/>
            <person name="Inagaki F."/>
            <person name="Takami H."/>
        </authorList>
    </citation>
    <scope>NUCLEOTIDE SEQUENCE</scope>
    <source>
        <strain evidence="1">Expedition CK06-06</strain>
    </source>
</reference>
<proteinExistence type="predicted"/>
<comment type="caution">
    <text evidence="1">The sequence shown here is derived from an EMBL/GenBank/DDBJ whole genome shotgun (WGS) entry which is preliminary data.</text>
</comment>